<accession>A0A850PBY5</accession>
<feature type="domain" description="CobQ/CobB/MinD/ParA nucleotide binding" evidence="8">
    <location>
        <begin position="2"/>
        <end position="232"/>
    </location>
</feature>
<evidence type="ECO:0000256" key="1">
    <source>
        <dbReference type="ARBA" id="ARBA00004953"/>
    </source>
</evidence>
<feature type="domain" description="CobB/CobQ-like glutamine amidotransferase" evidence="9">
    <location>
        <begin position="251"/>
        <end position="431"/>
    </location>
</feature>
<reference evidence="10 11" key="1">
    <citation type="submission" date="2020-06" db="EMBL/GenBank/DDBJ databases">
        <title>Description of novel acetic acid bacteria.</title>
        <authorList>
            <person name="Sombolestani A."/>
        </authorList>
    </citation>
    <scope>NUCLEOTIDE SEQUENCE [LARGE SCALE GENOMIC DNA]</scope>
    <source>
        <strain evidence="10 11">LMG 27010</strain>
    </source>
</reference>
<dbReference type="InterPro" id="IPR002586">
    <property type="entry name" value="CobQ/CobB/MinD/ParA_Nub-bd_dom"/>
</dbReference>
<comment type="function">
    <text evidence="6 7">Catalyzes amidations at positions B, D, E, and G on adenosylcobyrinic A,C-diamide. NH(2) groups are provided by glutamine, and one molecule of ATP is hydrogenolyzed for each amidation.</text>
</comment>
<dbReference type="EMBL" id="JABXXR010000131">
    <property type="protein sequence ID" value="NVN41458.1"/>
    <property type="molecule type" value="Genomic_DNA"/>
</dbReference>
<dbReference type="GO" id="GO:0003824">
    <property type="term" value="F:catalytic activity"/>
    <property type="evidence" value="ECO:0007669"/>
    <property type="project" value="InterPro"/>
</dbReference>
<dbReference type="HAMAP" id="MF_00028">
    <property type="entry name" value="CobQ"/>
    <property type="match status" value="1"/>
</dbReference>
<dbReference type="Gene3D" id="3.40.50.880">
    <property type="match status" value="1"/>
</dbReference>
<name>A0A850PBY5_9PROT</name>
<dbReference type="Gene3D" id="3.40.50.300">
    <property type="entry name" value="P-loop containing nucleotide triphosphate hydrolases"/>
    <property type="match status" value="1"/>
</dbReference>
<dbReference type="Pfam" id="PF01656">
    <property type="entry name" value="CbiA"/>
    <property type="match status" value="1"/>
</dbReference>
<keyword evidence="5 7" id="KW-0315">Glutamine amidotransferase</keyword>
<keyword evidence="4 7" id="KW-0169">Cobalamin biosynthesis</keyword>
<evidence type="ECO:0000259" key="9">
    <source>
        <dbReference type="Pfam" id="PF07685"/>
    </source>
</evidence>
<dbReference type="GO" id="GO:0009236">
    <property type="term" value="P:cobalamin biosynthetic process"/>
    <property type="evidence" value="ECO:0007669"/>
    <property type="project" value="UniProtKB-UniRule"/>
</dbReference>
<evidence type="ECO:0000256" key="7">
    <source>
        <dbReference type="HAMAP-Rule" id="MF_00028"/>
    </source>
</evidence>
<dbReference type="PROSITE" id="PS51274">
    <property type="entry name" value="GATASE_COBBQ"/>
    <property type="match status" value="1"/>
</dbReference>
<feature type="active site" description="Nucleophile" evidence="7">
    <location>
        <position position="329"/>
    </location>
</feature>
<comment type="similarity">
    <text evidence="2 7">Belongs to the CobB/CobQ family. CobQ subfamily.</text>
</comment>
<dbReference type="SUPFAM" id="SSF52317">
    <property type="entry name" value="Class I glutamine amidotransferase-like"/>
    <property type="match status" value="1"/>
</dbReference>
<evidence type="ECO:0000256" key="4">
    <source>
        <dbReference type="ARBA" id="ARBA00022573"/>
    </source>
</evidence>
<comment type="pathway">
    <text evidence="1 7">Cofactor biosynthesis; adenosylcobalamin biosynthesis.</text>
</comment>
<dbReference type="Pfam" id="PF07685">
    <property type="entry name" value="GATase_3"/>
    <property type="match status" value="1"/>
</dbReference>
<dbReference type="InterPro" id="IPR033949">
    <property type="entry name" value="CobQ_GATase1"/>
</dbReference>
<dbReference type="NCBIfam" id="TIGR00313">
    <property type="entry name" value="cobQ"/>
    <property type="match status" value="1"/>
</dbReference>
<feature type="active site" evidence="7">
    <location>
        <position position="426"/>
    </location>
</feature>
<protein>
    <recommendedName>
        <fullName evidence="3 7">Cobyric acid synthase</fullName>
    </recommendedName>
</protein>
<dbReference type="InterPro" id="IPR011698">
    <property type="entry name" value="GATase_3"/>
</dbReference>
<evidence type="ECO:0000256" key="2">
    <source>
        <dbReference type="ARBA" id="ARBA00006205"/>
    </source>
</evidence>
<evidence type="ECO:0000313" key="11">
    <source>
        <dbReference type="Proteomes" id="UP000585665"/>
    </source>
</evidence>
<evidence type="ECO:0000256" key="6">
    <source>
        <dbReference type="ARBA" id="ARBA00025166"/>
    </source>
</evidence>
<organism evidence="10 11">
    <name type="scientific">Ameyamaea chiangmaiensis</name>
    <dbReference type="NCBI Taxonomy" id="442969"/>
    <lineage>
        <taxon>Bacteria</taxon>
        <taxon>Pseudomonadati</taxon>
        <taxon>Pseudomonadota</taxon>
        <taxon>Alphaproteobacteria</taxon>
        <taxon>Acetobacterales</taxon>
        <taxon>Acetobacteraceae</taxon>
        <taxon>Ameyamaea</taxon>
    </lineage>
</organism>
<gene>
    <name evidence="7" type="primary">cobQ</name>
    <name evidence="10" type="ORF">HUK82_12915</name>
</gene>
<dbReference type="PANTHER" id="PTHR21343">
    <property type="entry name" value="DETHIOBIOTIN SYNTHETASE"/>
    <property type="match status" value="1"/>
</dbReference>
<dbReference type="UniPathway" id="UPA00148"/>
<dbReference type="NCBIfam" id="NF001989">
    <property type="entry name" value="PRK00784.1"/>
    <property type="match status" value="1"/>
</dbReference>
<dbReference type="PANTHER" id="PTHR21343:SF1">
    <property type="entry name" value="COBYRIC ACID SYNTHASE"/>
    <property type="match status" value="1"/>
</dbReference>
<dbReference type="SUPFAM" id="SSF52540">
    <property type="entry name" value="P-loop containing nucleoside triphosphate hydrolases"/>
    <property type="match status" value="1"/>
</dbReference>
<dbReference type="InterPro" id="IPR029062">
    <property type="entry name" value="Class_I_gatase-like"/>
</dbReference>
<evidence type="ECO:0000313" key="10">
    <source>
        <dbReference type="EMBL" id="NVN41458.1"/>
    </source>
</evidence>
<dbReference type="CDD" id="cd05389">
    <property type="entry name" value="CobQ_N"/>
    <property type="match status" value="1"/>
</dbReference>
<keyword evidence="11" id="KW-1185">Reference proteome</keyword>
<proteinExistence type="inferred from homology"/>
<dbReference type="InterPro" id="IPR027417">
    <property type="entry name" value="P-loop_NTPase"/>
</dbReference>
<comment type="caution">
    <text evidence="10">The sequence shown here is derived from an EMBL/GenBank/DDBJ whole genome shotgun (WGS) entry which is preliminary data.</text>
</comment>
<dbReference type="Proteomes" id="UP000585665">
    <property type="component" value="Unassembled WGS sequence"/>
</dbReference>
<dbReference type="InterPro" id="IPR047045">
    <property type="entry name" value="CobQ_N"/>
</dbReference>
<dbReference type="GO" id="GO:0015420">
    <property type="term" value="F:ABC-type vitamin B12 transporter activity"/>
    <property type="evidence" value="ECO:0007669"/>
    <property type="project" value="UniProtKB-UniRule"/>
</dbReference>
<evidence type="ECO:0000259" key="8">
    <source>
        <dbReference type="Pfam" id="PF01656"/>
    </source>
</evidence>
<dbReference type="CDD" id="cd01750">
    <property type="entry name" value="GATase1_CobQ"/>
    <property type="match status" value="1"/>
</dbReference>
<evidence type="ECO:0000256" key="3">
    <source>
        <dbReference type="ARBA" id="ARBA00019833"/>
    </source>
</evidence>
<dbReference type="AlphaFoldDB" id="A0A850PBY5"/>
<dbReference type="InterPro" id="IPR004459">
    <property type="entry name" value="CobQ_synth"/>
</dbReference>
<evidence type="ECO:0000256" key="5">
    <source>
        <dbReference type="ARBA" id="ARBA00022962"/>
    </source>
</evidence>
<sequence length="502" mass="51987">MLQGTGSSVGKSTLVAGLARAFTRRGLTVRPFKPQNMSNNAAVTADGGEIGRAQALQALACRTVPVVDMNPVLLKPQSEVGAQLVVRGRARGTVRARDYQAIKPGLMPDVLSAFGTLCDQADLVLVEGAGSASEVNLRSGDIANMGFAQAADVDVVLVGDIDRGGVIASLVGTARVLDDADRARIKGFVVNRMRGDPTLFAEGMRLIARHTGWQPLGLVPHCAAVSALPAEDAADLCDQSAGPPGARDMVVVVPLMPMIANFDDLDPLRSEPGVSLRLVVAGEALPVADLVILPGSKSTIADLMFLREQGWDIDLAAHVRRGGHVLGICGGYQMLGTHIADPDGIEGPPGAVDGLGLLQVDTVLGGDKCLTTMTGTLWPDNVPVSGYEIHMGRTTGADTSRPFAWIEGRPEGAVAANGRVAGTYLHGVFGKGSARSSLLKRVGGVVCDGTDHDERVEAALDALADHLEAHVDLDALVALARPVRDRAAGVGSSTAGSRGTGT</sequence>